<evidence type="ECO:0000313" key="3">
    <source>
        <dbReference type="EMBL" id="QOT77856.1"/>
    </source>
</evidence>
<comment type="similarity">
    <text evidence="1">Belongs to the YciI family.</text>
</comment>
<evidence type="ECO:0000259" key="2">
    <source>
        <dbReference type="Pfam" id="PF03795"/>
    </source>
</evidence>
<evidence type="ECO:0000313" key="4">
    <source>
        <dbReference type="Proteomes" id="UP000397656"/>
    </source>
</evidence>
<dbReference type="InterPro" id="IPR005545">
    <property type="entry name" value="YCII"/>
</dbReference>
<dbReference type="InterPro" id="IPR011008">
    <property type="entry name" value="Dimeric_a/b-barrel"/>
</dbReference>
<organism evidence="3 4">
    <name type="scientific">Cupriavidus basilensis</name>
    <dbReference type="NCBI Taxonomy" id="68895"/>
    <lineage>
        <taxon>Bacteria</taxon>
        <taxon>Pseudomonadati</taxon>
        <taxon>Pseudomonadota</taxon>
        <taxon>Betaproteobacteria</taxon>
        <taxon>Burkholderiales</taxon>
        <taxon>Burkholderiaceae</taxon>
        <taxon>Cupriavidus</taxon>
    </lineage>
</organism>
<proteinExistence type="inferred from homology"/>
<dbReference type="SUPFAM" id="SSF54909">
    <property type="entry name" value="Dimeric alpha+beta barrel"/>
    <property type="match status" value="1"/>
</dbReference>
<gene>
    <name evidence="3" type="ORF">F7R26_007445</name>
</gene>
<accession>A0A643FTZ4</accession>
<dbReference type="PANTHER" id="PTHR37828:SF1">
    <property type="entry name" value="YCII-RELATED DOMAIN-CONTAINING PROTEIN"/>
    <property type="match status" value="1"/>
</dbReference>
<evidence type="ECO:0000256" key="1">
    <source>
        <dbReference type="ARBA" id="ARBA00007689"/>
    </source>
</evidence>
<dbReference type="Gene3D" id="3.30.70.1060">
    <property type="entry name" value="Dimeric alpha+beta barrel"/>
    <property type="match status" value="1"/>
</dbReference>
<dbReference type="PANTHER" id="PTHR37828">
    <property type="entry name" value="GSR2449 PROTEIN"/>
    <property type="match status" value="1"/>
</dbReference>
<sequence length="98" mass="11365">MFIVLLHYIQPLPAIDPHMQQHRDFLDRHYRAGHFVVSGPQMPRIGGVILARNLDRLQLDAVLAEDPFYRERLARYEIIEFNPSKFADGAEHLFAPAN</sequence>
<name>A0A643FTZ4_9BURK</name>
<dbReference type="Pfam" id="PF03795">
    <property type="entry name" value="YCII"/>
    <property type="match status" value="1"/>
</dbReference>
<dbReference type="EMBL" id="CP062803">
    <property type="protein sequence ID" value="QOT77856.1"/>
    <property type="molecule type" value="Genomic_DNA"/>
</dbReference>
<keyword evidence="3" id="KW-0378">Hydrolase</keyword>
<protein>
    <submittedName>
        <fullName evidence="3">GTP cyclohydrolase</fullName>
    </submittedName>
</protein>
<dbReference type="AlphaFoldDB" id="A0A643FTZ4"/>
<reference evidence="3 4" key="1">
    <citation type="submission" date="2020-10" db="EMBL/GenBank/DDBJ databases">
        <title>Complete genome sequence of Cupriavidus basilensis CCUG 49340T.</title>
        <authorList>
            <person name="Salva-Serra F."/>
            <person name="Donoso R.A."/>
            <person name="Cho K.H."/>
            <person name="Yoo J.A."/>
            <person name="Lee K."/>
            <person name="Yoon S.-H."/>
            <person name="Perez-Pantoja D."/>
            <person name="Moore E.R.B."/>
        </authorList>
    </citation>
    <scope>NUCLEOTIDE SEQUENCE [LARGE SCALE GENOMIC DNA]</scope>
    <source>
        <strain evidence="4">CCUG 49340</strain>
    </source>
</reference>
<feature type="domain" description="YCII-related" evidence="2">
    <location>
        <begin position="1"/>
        <end position="82"/>
    </location>
</feature>
<dbReference type="GO" id="GO:0016787">
    <property type="term" value="F:hydrolase activity"/>
    <property type="evidence" value="ECO:0007669"/>
    <property type="project" value="UniProtKB-KW"/>
</dbReference>
<dbReference type="RefSeq" id="WP_150987668.1">
    <property type="nucleotide sequence ID" value="NZ_CP062803.1"/>
</dbReference>
<dbReference type="GeneID" id="98400739"/>
<dbReference type="Proteomes" id="UP000397656">
    <property type="component" value="Chromosome 1"/>
</dbReference>